<evidence type="ECO:0000313" key="1">
    <source>
        <dbReference type="EMBL" id="TKB97594.1"/>
    </source>
</evidence>
<dbReference type="InterPro" id="IPR016155">
    <property type="entry name" value="Mopterin_synth/thiamin_S_b"/>
</dbReference>
<dbReference type="Pfam" id="PF02597">
    <property type="entry name" value="ThiS"/>
    <property type="match status" value="1"/>
</dbReference>
<evidence type="ECO:0000313" key="2">
    <source>
        <dbReference type="Proteomes" id="UP000308181"/>
    </source>
</evidence>
<dbReference type="AlphaFoldDB" id="A0A4U1C326"/>
<gene>
    <name evidence="1" type="ORF">FA046_09490</name>
</gene>
<dbReference type="EMBL" id="SWBP01000003">
    <property type="protein sequence ID" value="TKB97594.1"/>
    <property type="molecule type" value="Genomic_DNA"/>
</dbReference>
<dbReference type="Gene3D" id="3.10.20.30">
    <property type="match status" value="1"/>
</dbReference>
<name>A0A4U1C326_9SPHI</name>
<dbReference type="InterPro" id="IPR003749">
    <property type="entry name" value="ThiS/MoaD-like"/>
</dbReference>
<reference evidence="1 2" key="1">
    <citation type="submission" date="2019-04" db="EMBL/GenBank/DDBJ databases">
        <title>Pedobacter sp. AR-3-17 sp. nov., isolated from Arctic soil.</title>
        <authorList>
            <person name="Dahal R.H."/>
            <person name="Kim D.-U."/>
        </authorList>
    </citation>
    <scope>NUCLEOTIDE SEQUENCE [LARGE SCALE GENOMIC DNA]</scope>
    <source>
        <strain evidence="1 2">AR-3-17</strain>
    </source>
</reference>
<protein>
    <submittedName>
        <fullName evidence="1">MoaD/ThiS family protein</fullName>
    </submittedName>
</protein>
<dbReference type="Proteomes" id="UP000308181">
    <property type="component" value="Unassembled WGS sequence"/>
</dbReference>
<dbReference type="CDD" id="cd00754">
    <property type="entry name" value="Ubl_MoaD"/>
    <property type="match status" value="1"/>
</dbReference>
<keyword evidence="2" id="KW-1185">Reference proteome</keyword>
<dbReference type="OrthoDB" id="894155at2"/>
<dbReference type="RefSeq" id="WP_136826169.1">
    <property type="nucleotide sequence ID" value="NZ_SWBP01000003.1"/>
</dbReference>
<organism evidence="1 2">
    <name type="scientific">Pedobacter cryophilus</name>
    <dbReference type="NCBI Taxonomy" id="2571271"/>
    <lineage>
        <taxon>Bacteria</taxon>
        <taxon>Pseudomonadati</taxon>
        <taxon>Bacteroidota</taxon>
        <taxon>Sphingobacteriia</taxon>
        <taxon>Sphingobacteriales</taxon>
        <taxon>Sphingobacteriaceae</taxon>
        <taxon>Pedobacter</taxon>
    </lineage>
</organism>
<accession>A0A4U1C326</accession>
<proteinExistence type="predicted"/>
<comment type="caution">
    <text evidence="1">The sequence shown here is derived from an EMBL/GenBank/DDBJ whole genome shotgun (WGS) entry which is preliminary data.</text>
</comment>
<dbReference type="InterPro" id="IPR012675">
    <property type="entry name" value="Beta-grasp_dom_sf"/>
</dbReference>
<dbReference type="SUPFAM" id="SSF54285">
    <property type="entry name" value="MoaD/ThiS"/>
    <property type="match status" value="1"/>
</dbReference>
<sequence length="75" mass="8318">MKVKVYAVLKDYFAAETEIVAQNITDLKEQLLQLNPSAKEVINLSRFAVNDAFVENNHQINENDTISIIPPSSGG</sequence>